<evidence type="ECO:0000313" key="3">
    <source>
        <dbReference type="Proteomes" id="UP001201985"/>
    </source>
</evidence>
<accession>A0ABS9WBM1</accession>
<reference evidence="2 3" key="1">
    <citation type="submission" date="2022-03" db="EMBL/GenBank/DDBJ databases">
        <title>Complete genome analysis of Roseomonas KG 17.1 : a prolific producer of plant growth promoters.</title>
        <authorList>
            <person name="Saadouli I."/>
            <person name="Najjari A."/>
            <person name="Mosbah A."/>
            <person name="Ouzari H.I."/>
        </authorList>
    </citation>
    <scope>NUCLEOTIDE SEQUENCE [LARGE SCALE GENOMIC DNA]</scope>
    <source>
        <strain evidence="2 3">KG17-1</strain>
    </source>
</reference>
<sequence>MTKKIWHNHALRKDRPKEVTDKPVPVKDLKRKLAPGNESWFAKCKREDPERFAEMRRKAEATGRLSKGRPKGVGHGFTKHVIMDAYETAKQRAEVRYEQMEKNGEIDINLDNASKIALKAALQIVEANNSVADDHPNKQLVSPKDIIAASRLVLDFTMAKPAAKTEITHKGAEDWLNDLLDEDKKGTE</sequence>
<evidence type="ECO:0000256" key="1">
    <source>
        <dbReference type="SAM" id="MobiDB-lite"/>
    </source>
</evidence>
<keyword evidence="3" id="KW-1185">Reference proteome</keyword>
<evidence type="ECO:0000313" key="2">
    <source>
        <dbReference type="EMBL" id="MCI0756689.1"/>
    </source>
</evidence>
<proteinExistence type="predicted"/>
<evidence type="ECO:0008006" key="4">
    <source>
        <dbReference type="Google" id="ProtNLM"/>
    </source>
</evidence>
<comment type="caution">
    <text evidence="2">The sequence shown here is derived from an EMBL/GenBank/DDBJ whole genome shotgun (WGS) entry which is preliminary data.</text>
</comment>
<feature type="compositionally biased region" description="Basic and acidic residues" evidence="1">
    <location>
        <begin position="11"/>
        <end position="23"/>
    </location>
</feature>
<feature type="region of interest" description="Disordered" evidence="1">
    <location>
        <begin position="1"/>
        <end position="23"/>
    </location>
</feature>
<name>A0ABS9WBM1_9PROT</name>
<feature type="region of interest" description="Disordered" evidence="1">
    <location>
        <begin position="54"/>
        <end position="74"/>
    </location>
</feature>
<protein>
    <recommendedName>
        <fullName evidence="4">Phage terminase small subunit</fullName>
    </recommendedName>
</protein>
<dbReference type="EMBL" id="JALBUU010000125">
    <property type="protein sequence ID" value="MCI0756689.1"/>
    <property type="molecule type" value="Genomic_DNA"/>
</dbReference>
<organism evidence="2 3">
    <name type="scientific">Teichococcus vastitatis</name>
    <dbReference type="NCBI Taxonomy" id="2307076"/>
    <lineage>
        <taxon>Bacteria</taxon>
        <taxon>Pseudomonadati</taxon>
        <taxon>Pseudomonadota</taxon>
        <taxon>Alphaproteobacteria</taxon>
        <taxon>Acetobacterales</taxon>
        <taxon>Roseomonadaceae</taxon>
        <taxon>Roseomonas</taxon>
    </lineage>
</organism>
<dbReference type="Proteomes" id="UP001201985">
    <property type="component" value="Unassembled WGS sequence"/>
</dbReference>
<gene>
    <name evidence="2" type="ORF">MON41_23925</name>
</gene>
<feature type="compositionally biased region" description="Basic residues" evidence="1">
    <location>
        <begin position="1"/>
        <end position="10"/>
    </location>
</feature>
<dbReference type="RefSeq" id="WP_241793991.1">
    <property type="nucleotide sequence ID" value="NZ_JALBUU010000125.1"/>
</dbReference>